<accession>A0ABS1L0M1</accession>
<proteinExistence type="predicted"/>
<dbReference type="PROSITE" id="PS50846">
    <property type="entry name" value="HMA_2"/>
    <property type="match status" value="1"/>
</dbReference>
<reference evidence="2 3" key="1">
    <citation type="submission" date="2021-01" db="EMBL/GenBank/DDBJ databases">
        <title>Chryseolinea sp. Jin1 Genome sequencing and assembly.</title>
        <authorList>
            <person name="Kim I."/>
        </authorList>
    </citation>
    <scope>NUCLEOTIDE SEQUENCE [LARGE SCALE GENOMIC DNA]</scope>
    <source>
        <strain evidence="2 3">Jin1</strain>
    </source>
</reference>
<comment type="caution">
    <text evidence="2">The sequence shown here is derived from an EMBL/GenBank/DDBJ whole genome shotgun (WGS) entry which is preliminary data.</text>
</comment>
<keyword evidence="3" id="KW-1185">Reference proteome</keyword>
<evidence type="ECO:0000259" key="1">
    <source>
        <dbReference type="PROSITE" id="PS50846"/>
    </source>
</evidence>
<dbReference type="RefSeq" id="WP_202015587.1">
    <property type="nucleotide sequence ID" value="NZ_JAERRB010000015.1"/>
</dbReference>
<name>A0ABS1L0M1_9BACT</name>
<dbReference type="EMBL" id="JAERRB010000015">
    <property type="protein sequence ID" value="MBL0745246.1"/>
    <property type="molecule type" value="Genomic_DNA"/>
</dbReference>
<dbReference type="Gene3D" id="3.30.70.100">
    <property type="match status" value="1"/>
</dbReference>
<evidence type="ECO:0000313" key="3">
    <source>
        <dbReference type="Proteomes" id="UP000613030"/>
    </source>
</evidence>
<dbReference type="Proteomes" id="UP000613030">
    <property type="component" value="Unassembled WGS sequence"/>
</dbReference>
<dbReference type="InterPro" id="IPR036163">
    <property type="entry name" value="HMA_dom_sf"/>
</dbReference>
<protein>
    <submittedName>
        <fullName evidence="2">Cation transporter</fullName>
    </submittedName>
</protein>
<gene>
    <name evidence="2" type="ORF">JI741_28710</name>
</gene>
<dbReference type="InterPro" id="IPR006121">
    <property type="entry name" value="HMA_dom"/>
</dbReference>
<dbReference type="SUPFAM" id="SSF55008">
    <property type="entry name" value="HMA, heavy metal-associated domain"/>
    <property type="match status" value="1"/>
</dbReference>
<dbReference type="CDD" id="cd00371">
    <property type="entry name" value="HMA"/>
    <property type="match status" value="1"/>
</dbReference>
<evidence type="ECO:0000313" key="2">
    <source>
        <dbReference type="EMBL" id="MBL0745246.1"/>
    </source>
</evidence>
<sequence length="68" mass="7429">MKTTTFKTNIKCDACVAKVTPALNEVVGSGNWSVDLTNPARTLTVNEETSEEKINEALQKVGYKAQKN</sequence>
<organism evidence="2 3">
    <name type="scientific">Chryseolinea lacunae</name>
    <dbReference type="NCBI Taxonomy" id="2801331"/>
    <lineage>
        <taxon>Bacteria</taxon>
        <taxon>Pseudomonadati</taxon>
        <taxon>Bacteroidota</taxon>
        <taxon>Cytophagia</taxon>
        <taxon>Cytophagales</taxon>
        <taxon>Fulvivirgaceae</taxon>
        <taxon>Chryseolinea</taxon>
    </lineage>
</organism>
<dbReference type="Pfam" id="PF00403">
    <property type="entry name" value="HMA"/>
    <property type="match status" value="1"/>
</dbReference>
<feature type="domain" description="HMA" evidence="1">
    <location>
        <begin position="1"/>
        <end position="66"/>
    </location>
</feature>